<protein>
    <submittedName>
        <fullName evidence="1">Uncharacterized protein</fullName>
    </submittedName>
</protein>
<keyword evidence="2" id="KW-1185">Reference proteome</keyword>
<comment type="caution">
    <text evidence="1">The sequence shown here is derived from an EMBL/GenBank/DDBJ whole genome shotgun (WGS) entry which is preliminary data.</text>
</comment>
<proteinExistence type="predicted"/>
<reference evidence="1" key="1">
    <citation type="journal article" date="2021" name="New Phytol.">
        <title>Evolutionary innovations through gain and loss of genes in the ectomycorrhizal Boletales.</title>
        <authorList>
            <person name="Wu G."/>
            <person name="Miyauchi S."/>
            <person name="Morin E."/>
            <person name="Kuo A."/>
            <person name="Drula E."/>
            <person name="Varga T."/>
            <person name="Kohler A."/>
            <person name="Feng B."/>
            <person name="Cao Y."/>
            <person name="Lipzen A."/>
            <person name="Daum C."/>
            <person name="Hundley H."/>
            <person name="Pangilinan J."/>
            <person name="Johnson J."/>
            <person name="Barry K."/>
            <person name="LaButti K."/>
            <person name="Ng V."/>
            <person name="Ahrendt S."/>
            <person name="Min B."/>
            <person name="Choi I.G."/>
            <person name="Park H."/>
            <person name="Plett J.M."/>
            <person name="Magnuson J."/>
            <person name="Spatafora J.W."/>
            <person name="Nagy L.G."/>
            <person name="Henrissat B."/>
            <person name="Grigoriev I.V."/>
            <person name="Yang Z.L."/>
            <person name="Xu J."/>
            <person name="Martin F.M."/>
        </authorList>
    </citation>
    <scope>NUCLEOTIDE SEQUENCE</scope>
    <source>
        <strain evidence="1">ATCC 28755</strain>
    </source>
</reference>
<gene>
    <name evidence="1" type="ORF">BJ138DRAFT_1055180</name>
</gene>
<organism evidence="1 2">
    <name type="scientific">Hygrophoropsis aurantiaca</name>
    <dbReference type="NCBI Taxonomy" id="72124"/>
    <lineage>
        <taxon>Eukaryota</taxon>
        <taxon>Fungi</taxon>
        <taxon>Dikarya</taxon>
        <taxon>Basidiomycota</taxon>
        <taxon>Agaricomycotina</taxon>
        <taxon>Agaricomycetes</taxon>
        <taxon>Agaricomycetidae</taxon>
        <taxon>Boletales</taxon>
        <taxon>Coniophorineae</taxon>
        <taxon>Hygrophoropsidaceae</taxon>
        <taxon>Hygrophoropsis</taxon>
    </lineage>
</organism>
<dbReference type="Proteomes" id="UP000790377">
    <property type="component" value="Unassembled WGS sequence"/>
</dbReference>
<evidence type="ECO:0000313" key="1">
    <source>
        <dbReference type="EMBL" id="KAH7915288.1"/>
    </source>
</evidence>
<evidence type="ECO:0000313" key="2">
    <source>
        <dbReference type="Proteomes" id="UP000790377"/>
    </source>
</evidence>
<sequence>MAFPLPTHLPRKLDVSSQILSKLDSVTTQTLSSSVASSWRRELDASITLTKKRIHDCIHENPQSFEKQLSSSLSSQTRIRSLSGSIEDLNNVLTTPESGLIPTLTNSLIAHQSLAQASLNADVLHSALVHLSKCDVQLASLRDMVDEGNLPVAAKACTLLNDLLASGPEPTSKAVVTVDMKKTLHILNNRVEELLSNASSDSLIVSPSQIVIHSSVSIAQSTVPLTTASILTSLSLSSLTSKLATLRRDLTSHYIDYLLEQPTSLTVSSTHDSHGSSVSKLERFHAPPSTFTLGSRLDNLSILLDFLREQLFPMIPESQQETFPRSLRKPLTSAILTRLLIPSLPSSLEALPTFLDLARKAVGFEKTYIVDLLGDGSTDQEIKTWVDNVNVHYEKQRRQDILGALRLTVTQSTGIRQTFYAQMKAIQDISAEEPSKPEENGTDADSDAWGLDDNQSIATSSSKSISVEDDSGWGFDDDVEEPGPDTVPEAEPMVTSDMSIDADDAWGWNDDSGDVEEQAAADNGSQDKPEEEEENVWDDPWGDNPALTSSTSSTRPPAAPSIPLHQPKPAVGLQKITSKTQSHSGINGNGSIANGHSTPIPSSTPQPIPDRQQSKSLSKSQTLEQEPYRVSFLTKTIIGVVEGALHEGKALASSGIFNYSPTSSSLPGTLIMQTAGLALDLYRAFYPISLGNGNAIQFSNDCFYLAEEINRIVTYERGVLAVKDKLEECGDQLKVLSDSLFYDSIEQVQESSRGVLAAAEGFIDTSDQDRYDSCEMAMTRVLREIRSTAQGWKPLMPKSKYYNAIGAVVEDVLGQILEDVLALQDIPEIESHKLSELCRILGALEGLFIEDTSESSFVVAHVPSWLKFSYLSELLEASMADLTYLFEEAALVDFEIDELVKLVRALFADTPLRTTTLNKIERGHPVR</sequence>
<name>A0ACB8AQI0_9AGAM</name>
<dbReference type="EMBL" id="MU267602">
    <property type="protein sequence ID" value="KAH7915288.1"/>
    <property type="molecule type" value="Genomic_DNA"/>
</dbReference>
<accession>A0ACB8AQI0</accession>